<dbReference type="PANTHER" id="PTHR40051">
    <property type="entry name" value="IG HYPOTHETICAL 15966"/>
    <property type="match status" value="1"/>
</dbReference>
<dbReference type="Pfam" id="PF08863">
    <property type="entry name" value="YolD"/>
    <property type="match status" value="1"/>
</dbReference>
<keyword evidence="2" id="KW-1185">Reference proteome</keyword>
<proteinExistence type="predicted"/>
<dbReference type="RefSeq" id="WP_217068966.1">
    <property type="nucleotide sequence ID" value="NZ_JAHQCS010000178.1"/>
</dbReference>
<sequence length="111" mass="13592">MNLKNNRDRGVIKWTAMMLPEHVKMLRDFDYKQRQQPKPTLDEQKLEEYEYIICEAMENNTELTFKYWKNGFYEEFTGSIYYIDHVTKRLHVKDKNEDIEYIQIDCINSII</sequence>
<evidence type="ECO:0000313" key="1">
    <source>
        <dbReference type="EMBL" id="MBU9714411.1"/>
    </source>
</evidence>
<dbReference type="InterPro" id="IPR014962">
    <property type="entry name" value="YolD"/>
</dbReference>
<evidence type="ECO:0000313" key="2">
    <source>
        <dbReference type="Proteomes" id="UP000784880"/>
    </source>
</evidence>
<dbReference type="PANTHER" id="PTHR40051:SF1">
    <property type="entry name" value="YOLD-LIKE FAMILY PROTEIN"/>
    <property type="match status" value="1"/>
</dbReference>
<dbReference type="EMBL" id="JAHQCS010000178">
    <property type="protein sequence ID" value="MBU9714411.1"/>
    <property type="molecule type" value="Genomic_DNA"/>
</dbReference>
<accession>A0ABS6JL59</accession>
<comment type="caution">
    <text evidence="1">The sequence shown here is derived from an EMBL/GenBank/DDBJ whole genome shotgun (WGS) entry which is preliminary data.</text>
</comment>
<name>A0ABS6JL59_9BACI</name>
<protein>
    <submittedName>
        <fullName evidence="1">YolD-like family protein</fullName>
    </submittedName>
</protein>
<reference evidence="1 2" key="1">
    <citation type="submission" date="2021-06" db="EMBL/GenBank/DDBJ databases">
        <title>Bacillus sp. RD4P76, an endophyte from a halophyte.</title>
        <authorList>
            <person name="Sun J.-Q."/>
        </authorList>
    </citation>
    <scope>NUCLEOTIDE SEQUENCE [LARGE SCALE GENOMIC DNA]</scope>
    <source>
        <strain evidence="1 2">CGMCC 1.15917</strain>
    </source>
</reference>
<organism evidence="1 2">
    <name type="scientific">Evansella tamaricis</name>
    <dbReference type="NCBI Taxonomy" id="2069301"/>
    <lineage>
        <taxon>Bacteria</taxon>
        <taxon>Bacillati</taxon>
        <taxon>Bacillota</taxon>
        <taxon>Bacilli</taxon>
        <taxon>Bacillales</taxon>
        <taxon>Bacillaceae</taxon>
        <taxon>Evansella</taxon>
    </lineage>
</organism>
<gene>
    <name evidence="1" type="ORF">KS419_21970</name>
</gene>
<dbReference type="Proteomes" id="UP000784880">
    <property type="component" value="Unassembled WGS sequence"/>
</dbReference>